<dbReference type="SUPFAM" id="SSF55945">
    <property type="entry name" value="TATA-box binding protein-like"/>
    <property type="match status" value="1"/>
</dbReference>
<keyword evidence="6" id="KW-0804">Transcription</keyword>
<keyword evidence="5" id="KW-0010">Activator</keyword>
<dbReference type="SMART" id="SM00342">
    <property type="entry name" value="HTH_ARAC"/>
    <property type="match status" value="1"/>
</dbReference>
<dbReference type="Pfam" id="PF02805">
    <property type="entry name" value="Ada_Zn_binding"/>
    <property type="match status" value="1"/>
</dbReference>
<dbReference type="InterPro" id="IPR009057">
    <property type="entry name" value="Homeodomain-like_sf"/>
</dbReference>
<gene>
    <name evidence="8" type="ORF">HD596_002262</name>
</gene>
<dbReference type="InterPro" id="IPR018060">
    <property type="entry name" value="HTH_AraC"/>
</dbReference>
<keyword evidence="2" id="KW-0489">Methyltransferase</keyword>
<dbReference type="PROSITE" id="PS01124">
    <property type="entry name" value="HTH_ARAC_FAMILY_2"/>
    <property type="match status" value="1"/>
</dbReference>
<dbReference type="EC" id="3.2.2.21" evidence="8"/>
<evidence type="ECO:0000256" key="2">
    <source>
        <dbReference type="ARBA" id="ARBA00022603"/>
    </source>
</evidence>
<evidence type="ECO:0000256" key="4">
    <source>
        <dbReference type="ARBA" id="ARBA00023125"/>
    </source>
</evidence>
<keyword evidence="2" id="KW-0808">Transferase</keyword>
<dbReference type="GO" id="GO:0043565">
    <property type="term" value="F:sequence-specific DNA binding"/>
    <property type="evidence" value="ECO:0007669"/>
    <property type="project" value="InterPro"/>
</dbReference>
<dbReference type="GO" id="GO:0008270">
    <property type="term" value="F:zinc ion binding"/>
    <property type="evidence" value="ECO:0007669"/>
    <property type="project" value="InterPro"/>
</dbReference>
<dbReference type="GO" id="GO:0003905">
    <property type="term" value="F:alkylbase DNA N-glycosylase activity"/>
    <property type="evidence" value="ECO:0007669"/>
    <property type="project" value="UniProtKB-EC"/>
</dbReference>
<evidence type="ECO:0000259" key="7">
    <source>
        <dbReference type="PROSITE" id="PS01124"/>
    </source>
</evidence>
<dbReference type="Pfam" id="PF06029">
    <property type="entry name" value="AlkA_N"/>
    <property type="match status" value="1"/>
</dbReference>
<accession>A0A7W9G1P5</accession>
<protein>
    <submittedName>
        <fullName evidence="8">AraC family transcriptional regulator of adaptative response / DNA-3-methyladenine glycosylase II</fullName>
        <ecNumber evidence="8">3.2.2.21</ecNumber>
    </submittedName>
</protein>
<feature type="domain" description="HTH araC/xylS-type" evidence="7">
    <location>
        <begin position="65"/>
        <end position="163"/>
    </location>
</feature>
<dbReference type="InterPro" id="IPR004026">
    <property type="entry name" value="Ada_DNA_repair_Zn-bd"/>
</dbReference>
<evidence type="ECO:0000313" key="9">
    <source>
        <dbReference type="Proteomes" id="UP000579153"/>
    </source>
</evidence>
<dbReference type="SUPFAM" id="SSF48150">
    <property type="entry name" value="DNA-glycosylase"/>
    <property type="match status" value="1"/>
</dbReference>
<name>A0A7W9G1P5_9ACTN</name>
<evidence type="ECO:0000313" key="8">
    <source>
        <dbReference type="EMBL" id="MBB5775506.1"/>
    </source>
</evidence>
<comment type="caution">
    <text evidence="8">The sequence shown here is derived from an EMBL/GenBank/DDBJ whole genome shotgun (WGS) entry which is preliminary data.</text>
</comment>
<dbReference type="SUPFAM" id="SSF57884">
    <property type="entry name" value="Ada DNA repair protein, N-terminal domain (N-Ada 10)"/>
    <property type="match status" value="1"/>
</dbReference>
<dbReference type="Gene3D" id="3.40.10.10">
    <property type="entry name" value="DNA Methylphosphotriester Repair Domain"/>
    <property type="match status" value="1"/>
</dbReference>
<dbReference type="PANTHER" id="PTHR46796">
    <property type="entry name" value="HTH-TYPE TRANSCRIPTIONAL ACTIVATOR RHAS-RELATED"/>
    <property type="match status" value="1"/>
</dbReference>
<dbReference type="GO" id="GO:0008168">
    <property type="term" value="F:methyltransferase activity"/>
    <property type="evidence" value="ECO:0007669"/>
    <property type="project" value="UniProtKB-KW"/>
</dbReference>
<dbReference type="Proteomes" id="UP000579153">
    <property type="component" value="Unassembled WGS sequence"/>
</dbReference>
<proteinExistence type="predicted"/>
<dbReference type="AlphaFoldDB" id="A0A7W9G1P5"/>
<reference evidence="8 9" key="1">
    <citation type="submission" date="2020-08" db="EMBL/GenBank/DDBJ databases">
        <title>Sequencing the genomes of 1000 actinobacteria strains.</title>
        <authorList>
            <person name="Klenk H.-P."/>
        </authorList>
    </citation>
    <scope>NUCLEOTIDE SEQUENCE [LARGE SCALE GENOMIC DNA]</scope>
    <source>
        <strain evidence="8 9">DSM 45507</strain>
    </source>
</reference>
<dbReference type="Gene3D" id="3.30.310.20">
    <property type="entry name" value="DNA-3-methyladenine glycosylase AlkA, N-terminal domain"/>
    <property type="match status" value="1"/>
</dbReference>
<comment type="cofactor">
    <cofactor evidence="1">
        <name>Zn(2+)</name>
        <dbReference type="ChEBI" id="CHEBI:29105"/>
    </cofactor>
</comment>
<dbReference type="Pfam" id="PF12833">
    <property type="entry name" value="HTH_18"/>
    <property type="match status" value="1"/>
</dbReference>
<dbReference type="EMBL" id="JACHMB010000001">
    <property type="protein sequence ID" value="MBB5775506.1"/>
    <property type="molecule type" value="Genomic_DNA"/>
</dbReference>
<dbReference type="RefSeq" id="WP_185069180.1">
    <property type="nucleotide sequence ID" value="NZ_JACHMB010000001.1"/>
</dbReference>
<dbReference type="SUPFAM" id="SSF46689">
    <property type="entry name" value="Homeodomain-like"/>
    <property type="match status" value="2"/>
</dbReference>
<keyword evidence="9" id="KW-1185">Reference proteome</keyword>
<dbReference type="InterPro" id="IPR050204">
    <property type="entry name" value="AraC_XylS_family_regulators"/>
</dbReference>
<sequence>MTTYSAVVTTGIYCRPGCGAKPLLRNTRTYEHPAAAEAAGFRACLRCRPYRVPASIEAGAPELVCRAWQLIIDGVLDGGTEAALAARIGMSPRHLRRLFLKHLGATPDQLARSRRAHFARRLLDDSDLTVLDVAFASGFGSLRQFNRTMREVFRAAPSDLRERRQRADRLVADGGLVLRLPFVPGYDWAAVRGFLAVRAVPGVEEVDGDTYRRTVTVDGAPGVLEVSPGGAGHLLLRAHLPYWEGLIHVVGQVARLLGVEADHGAGVAALSADPVLGPLVRARPGLAVPGAWSALEVGVRAVLGRGRTPGETADRLGEFVTTLGTRVPGLPGGLTHTFPEAAAMAGEASVIGALAADVAGEHEALGHGTGPDTMAALPYADRDLRHDLAFRLGHPDAFPLADHSLRAALDELGLDPAASVERWRPWRSLAAAHLMAHGDARRDVPVAAEAIG</sequence>
<dbReference type="GO" id="GO:0032259">
    <property type="term" value="P:methylation"/>
    <property type="evidence" value="ECO:0007669"/>
    <property type="project" value="UniProtKB-KW"/>
</dbReference>
<keyword evidence="8" id="KW-0378">Hydrolase</keyword>
<dbReference type="GO" id="GO:0003700">
    <property type="term" value="F:DNA-binding transcription factor activity"/>
    <property type="evidence" value="ECO:0007669"/>
    <property type="project" value="InterPro"/>
</dbReference>
<dbReference type="Gene3D" id="1.10.1670.40">
    <property type="match status" value="1"/>
</dbReference>
<dbReference type="GO" id="GO:0006281">
    <property type="term" value="P:DNA repair"/>
    <property type="evidence" value="ECO:0007669"/>
    <property type="project" value="InterPro"/>
</dbReference>
<keyword evidence="8" id="KW-0326">Glycosidase</keyword>
<evidence type="ECO:0000256" key="3">
    <source>
        <dbReference type="ARBA" id="ARBA00023015"/>
    </source>
</evidence>
<dbReference type="Gene3D" id="1.10.10.60">
    <property type="entry name" value="Homeodomain-like"/>
    <property type="match status" value="1"/>
</dbReference>
<keyword evidence="4" id="KW-0238">DNA-binding</keyword>
<evidence type="ECO:0000256" key="6">
    <source>
        <dbReference type="ARBA" id="ARBA00023163"/>
    </source>
</evidence>
<dbReference type="PANTHER" id="PTHR46796:SF6">
    <property type="entry name" value="ARAC SUBFAMILY"/>
    <property type="match status" value="1"/>
</dbReference>
<dbReference type="InterPro" id="IPR010316">
    <property type="entry name" value="AlkA_N"/>
</dbReference>
<keyword evidence="3" id="KW-0805">Transcription regulation</keyword>
<dbReference type="InterPro" id="IPR035451">
    <property type="entry name" value="Ada-like_dom_sf"/>
</dbReference>
<evidence type="ECO:0000256" key="5">
    <source>
        <dbReference type="ARBA" id="ARBA00023159"/>
    </source>
</evidence>
<dbReference type="InterPro" id="IPR037046">
    <property type="entry name" value="AlkA_N_sf"/>
</dbReference>
<dbReference type="SMART" id="SM01009">
    <property type="entry name" value="AlkA_N"/>
    <property type="match status" value="1"/>
</dbReference>
<dbReference type="InterPro" id="IPR011257">
    <property type="entry name" value="DNA_glycosylase"/>
</dbReference>
<evidence type="ECO:0000256" key="1">
    <source>
        <dbReference type="ARBA" id="ARBA00001947"/>
    </source>
</evidence>
<organism evidence="8 9">
    <name type="scientific">Nonomuraea jabiensis</name>
    <dbReference type="NCBI Taxonomy" id="882448"/>
    <lineage>
        <taxon>Bacteria</taxon>
        <taxon>Bacillati</taxon>
        <taxon>Actinomycetota</taxon>
        <taxon>Actinomycetes</taxon>
        <taxon>Streptosporangiales</taxon>
        <taxon>Streptosporangiaceae</taxon>
        <taxon>Nonomuraea</taxon>
    </lineage>
</organism>